<evidence type="ECO:0000313" key="3">
    <source>
        <dbReference type="Proteomes" id="UP000466307"/>
    </source>
</evidence>
<comment type="caution">
    <text evidence="2">The sequence shown here is derived from an EMBL/GenBank/DDBJ whole genome shotgun (WGS) entry which is preliminary data.</text>
</comment>
<protein>
    <recommendedName>
        <fullName evidence="1">Transcriptional repressor PaaX-like C-terminal domain-containing protein</fullName>
    </recommendedName>
</protein>
<dbReference type="EMBL" id="JAADZU010000063">
    <property type="protein sequence ID" value="NDK91309.1"/>
    <property type="molecule type" value="Genomic_DNA"/>
</dbReference>
<keyword evidence="3" id="KW-1185">Reference proteome</keyword>
<evidence type="ECO:0000313" key="2">
    <source>
        <dbReference type="EMBL" id="NDK91309.1"/>
    </source>
</evidence>
<dbReference type="Pfam" id="PF08223">
    <property type="entry name" value="PaaX_C"/>
    <property type="match status" value="1"/>
</dbReference>
<name>A0A7K3LSU3_9ACTN</name>
<dbReference type="PANTHER" id="PTHR30319:SF1">
    <property type="entry name" value="TRANSCRIPTIONAL REPRESSOR PAAX"/>
    <property type="match status" value="1"/>
</dbReference>
<evidence type="ECO:0000259" key="1">
    <source>
        <dbReference type="Pfam" id="PF08223"/>
    </source>
</evidence>
<dbReference type="RefSeq" id="WP_059036715.1">
    <property type="nucleotide sequence ID" value="NZ_JAADZU010000063.1"/>
</dbReference>
<proteinExistence type="predicted"/>
<sequence>MSTARTQSERLAFRRAMLRARFAELREGVWTRPANLDQDLDEIITGSCRFVVGRFRDDTPPVADLWDLSSWSAEAWRLIAVMADADTLVAGFVANAEVFRHLQLDPLLPPELLPTDWPGEQLRARFAAFNADYAARLREFSQE</sequence>
<gene>
    <name evidence="2" type="ORF">GYA93_17235</name>
</gene>
<dbReference type="Proteomes" id="UP000466307">
    <property type="component" value="Unassembled WGS sequence"/>
</dbReference>
<feature type="domain" description="Transcriptional repressor PaaX-like C-terminal" evidence="1">
    <location>
        <begin position="98"/>
        <end position="140"/>
    </location>
</feature>
<reference evidence="2 3" key="1">
    <citation type="submission" date="2020-01" db="EMBL/GenBank/DDBJ databases">
        <title>Investigation of new actinobacteria for the biodesulphurisation of diesel fuel.</title>
        <authorList>
            <person name="Athi Narayanan S.M."/>
        </authorList>
    </citation>
    <scope>NUCLEOTIDE SEQUENCE [LARGE SCALE GENOMIC DNA]</scope>
    <source>
        <strain evidence="2 3">213E</strain>
    </source>
</reference>
<dbReference type="InterPro" id="IPR013225">
    <property type="entry name" value="PaaX_C"/>
</dbReference>
<organism evidence="2 3">
    <name type="scientific">Gordonia desulfuricans</name>
    <dbReference type="NCBI Taxonomy" id="89051"/>
    <lineage>
        <taxon>Bacteria</taxon>
        <taxon>Bacillati</taxon>
        <taxon>Actinomycetota</taxon>
        <taxon>Actinomycetes</taxon>
        <taxon>Mycobacteriales</taxon>
        <taxon>Gordoniaceae</taxon>
        <taxon>Gordonia</taxon>
    </lineage>
</organism>
<dbReference type="Gene3D" id="3.30.70.2650">
    <property type="match status" value="1"/>
</dbReference>
<dbReference type="AlphaFoldDB" id="A0A7K3LSU3"/>
<dbReference type="GO" id="GO:0006351">
    <property type="term" value="P:DNA-templated transcription"/>
    <property type="evidence" value="ECO:0007669"/>
    <property type="project" value="TreeGrafter"/>
</dbReference>
<dbReference type="Gene3D" id="1.20.58.1460">
    <property type="match status" value="1"/>
</dbReference>
<accession>A0A7K3LSU3</accession>
<dbReference type="PANTHER" id="PTHR30319">
    <property type="entry name" value="PHENYLACETIC ACID REGULATOR-RELATED TRANSCRIPTIONAL REPRESSOR"/>
    <property type="match status" value="1"/>
</dbReference>